<reference evidence="9" key="1">
    <citation type="journal article" date="2022" name="bioRxiv">
        <title>Sequencing and chromosome-scale assembly of the giantPleurodeles waltlgenome.</title>
        <authorList>
            <person name="Brown T."/>
            <person name="Elewa A."/>
            <person name="Iarovenko S."/>
            <person name="Subramanian E."/>
            <person name="Araus A.J."/>
            <person name="Petzold A."/>
            <person name="Susuki M."/>
            <person name="Suzuki K.-i.T."/>
            <person name="Hayashi T."/>
            <person name="Toyoda A."/>
            <person name="Oliveira C."/>
            <person name="Osipova E."/>
            <person name="Leigh N.D."/>
            <person name="Simon A."/>
            <person name="Yun M.H."/>
        </authorList>
    </citation>
    <scope>NUCLEOTIDE SEQUENCE</scope>
    <source>
        <strain evidence="9">20211129_DDA</strain>
        <tissue evidence="9">Liver</tissue>
    </source>
</reference>
<proteinExistence type="predicted"/>
<name>A0AAV7NA03_PLEWA</name>
<dbReference type="InterPro" id="IPR013783">
    <property type="entry name" value="Ig-like_fold"/>
</dbReference>
<feature type="region of interest" description="Disordered" evidence="5">
    <location>
        <begin position="255"/>
        <end position="307"/>
    </location>
</feature>
<protein>
    <recommendedName>
        <fullName evidence="8">Ig-like domain-containing protein</fullName>
    </recommendedName>
</protein>
<dbReference type="EMBL" id="JANPWB010000012">
    <property type="protein sequence ID" value="KAJ1112331.1"/>
    <property type="molecule type" value="Genomic_DNA"/>
</dbReference>
<feature type="transmembrane region" description="Helical" evidence="6">
    <location>
        <begin position="222"/>
        <end position="242"/>
    </location>
</feature>
<keyword evidence="2 7" id="KW-0732">Signal</keyword>
<feature type="domain" description="Ig-like" evidence="8">
    <location>
        <begin position="125"/>
        <end position="201"/>
    </location>
</feature>
<dbReference type="Gene3D" id="2.60.40.10">
    <property type="entry name" value="Immunoglobulins"/>
    <property type="match status" value="2"/>
</dbReference>
<keyword evidence="6" id="KW-0812">Transmembrane</keyword>
<sequence length="369" mass="40470">MASPGAALLLLLPLLFYPGCTEDVKVVNALVGGTVQLNLTYSGKATGYTWTKGSQRVAEWDDPLDVTYYVTLKGRCQLNKSTGVLIITNLQETDSARYKGEALVNSQYIPSNFDLHVFPNLINPTVTCYVKGENYTIDCDHQPEPKTYSWRSQGQLVAERNTDYSLSNSGKTLILKNAKVPFQSLECVVQNPVSKKSAPVPQDCFEGLINNKAENTHGHHGLIASVVIFPILAVFFGFFISWKSSISPLQWLSRRGNDARGSPEQQNLKHDTAQDPLGSTPEREEGTKVTETEGPLLTNEDGLQYSPAVPERVMKKEGGPDTSVLAQGAWEPCLQRRVEGQSSGGGVVDDVPQEIPDGVLKTKRMKVDN</sequence>
<evidence type="ECO:0000256" key="5">
    <source>
        <dbReference type="SAM" id="MobiDB-lite"/>
    </source>
</evidence>
<accession>A0AAV7NA03</accession>
<keyword evidence="3 6" id="KW-0472">Membrane</keyword>
<evidence type="ECO:0000256" key="3">
    <source>
        <dbReference type="ARBA" id="ARBA00023136"/>
    </source>
</evidence>
<organism evidence="9 10">
    <name type="scientific">Pleurodeles waltl</name>
    <name type="common">Iberian ribbed newt</name>
    <dbReference type="NCBI Taxonomy" id="8319"/>
    <lineage>
        <taxon>Eukaryota</taxon>
        <taxon>Metazoa</taxon>
        <taxon>Chordata</taxon>
        <taxon>Craniata</taxon>
        <taxon>Vertebrata</taxon>
        <taxon>Euteleostomi</taxon>
        <taxon>Amphibia</taxon>
        <taxon>Batrachia</taxon>
        <taxon>Caudata</taxon>
        <taxon>Salamandroidea</taxon>
        <taxon>Salamandridae</taxon>
        <taxon>Pleurodelinae</taxon>
        <taxon>Pleurodeles</taxon>
    </lineage>
</organism>
<keyword evidence="4" id="KW-0325">Glycoprotein</keyword>
<keyword evidence="6" id="KW-1133">Transmembrane helix</keyword>
<evidence type="ECO:0000313" key="9">
    <source>
        <dbReference type="EMBL" id="KAJ1112331.1"/>
    </source>
</evidence>
<evidence type="ECO:0000256" key="7">
    <source>
        <dbReference type="SAM" id="SignalP"/>
    </source>
</evidence>
<feature type="compositionally biased region" description="Basic and acidic residues" evidence="5">
    <location>
        <begin position="281"/>
        <end position="291"/>
    </location>
</feature>
<dbReference type="AlphaFoldDB" id="A0AAV7NA03"/>
<evidence type="ECO:0000256" key="1">
    <source>
        <dbReference type="ARBA" id="ARBA00004370"/>
    </source>
</evidence>
<gene>
    <name evidence="9" type="ORF">NDU88_000599</name>
</gene>
<evidence type="ECO:0000313" key="10">
    <source>
        <dbReference type="Proteomes" id="UP001066276"/>
    </source>
</evidence>
<feature type="signal peptide" evidence="7">
    <location>
        <begin position="1"/>
        <end position="21"/>
    </location>
</feature>
<dbReference type="InterPro" id="IPR036179">
    <property type="entry name" value="Ig-like_dom_sf"/>
</dbReference>
<feature type="chain" id="PRO_5043586028" description="Ig-like domain-containing protein" evidence="7">
    <location>
        <begin position="22"/>
        <end position="369"/>
    </location>
</feature>
<comment type="subcellular location">
    <subcellularLocation>
        <location evidence="1">Membrane</location>
    </subcellularLocation>
</comment>
<dbReference type="InterPro" id="IPR007110">
    <property type="entry name" value="Ig-like_dom"/>
</dbReference>
<dbReference type="InterPro" id="IPR015631">
    <property type="entry name" value="CD2/SLAM_rcpt"/>
</dbReference>
<dbReference type="PANTHER" id="PTHR12080">
    <property type="entry name" value="SIGNALING LYMPHOCYTIC ACTIVATION MOLECULE"/>
    <property type="match status" value="1"/>
</dbReference>
<evidence type="ECO:0000256" key="6">
    <source>
        <dbReference type="SAM" id="Phobius"/>
    </source>
</evidence>
<evidence type="ECO:0000256" key="2">
    <source>
        <dbReference type="ARBA" id="ARBA00022729"/>
    </source>
</evidence>
<dbReference type="GO" id="GO:0016020">
    <property type="term" value="C:membrane"/>
    <property type="evidence" value="ECO:0007669"/>
    <property type="project" value="UniProtKB-SubCell"/>
</dbReference>
<dbReference type="PANTHER" id="PTHR12080:SF48">
    <property type="entry name" value="IMMUNOGLOBULIN SUBTYPE DOMAIN-CONTAINING PROTEIN"/>
    <property type="match status" value="1"/>
</dbReference>
<dbReference type="PROSITE" id="PS50835">
    <property type="entry name" value="IG_LIKE"/>
    <property type="match status" value="1"/>
</dbReference>
<dbReference type="Proteomes" id="UP001066276">
    <property type="component" value="Chromosome 8"/>
</dbReference>
<dbReference type="SUPFAM" id="SSF48726">
    <property type="entry name" value="Immunoglobulin"/>
    <property type="match status" value="2"/>
</dbReference>
<evidence type="ECO:0000256" key="4">
    <source>
        <dbReference type="ARBA" id="ARBA00023180"/>
    </source>
</evidence>
<keyword evidence="10" id="KW-1185">Reference proteome</keyword>
<comment type="caution">
    <text evidence="9">The sequence shown here is derived from an EMBL/GenBank/DDBJ whole genome shotgun (WGS) entry which is preliminary data.</text>
</comment>
<evidence type="ECO:0000259" key="8">
    <source>
        <dbReference type="PROSITE" id="PS50835"/>
    </source>
</evidence>